<sequence>MKEDMASQRMKKIREIEKTLDEIWSDPELPKKVEEFQRKHGELTPEELHEKLDLLSL</sequence>
<gene>
    <name evidence="1" type="ORF">LDLAKGPJ_00018</name>
</gene>
<reference evidence="1 2" key="1">
    <citation type="submission" date="2022-10" db="EMBL/GenBank/DDBJ databases">
        <title>Evolutionary Diversification of Methanotrophic Ca. Methanophagales (ANME-1) and Their Expansive Virome.</title>
        <authorList>
            <person name="Laso-Perez R."/>
            <person name="Wu F."/>
            <person name="Cremiere A."/>
            <person name="Speth D.R."/>
            <person name="Magyar J.S."/>
            <person name="Krupovic M."/>
            <person name="Orphan V.J."/>
        </authorList>
    </citation>
    <scope>NUCLEOTIDE SEQUENCE [LARGE SCALE GENOMIC DNA]</scope>
</reference>
<dbReference type="EMBL" id="OP880252">
    <property type="protein sequence ID" value="WAE39442.1"/>
    <property type="molecule type" value="Genomic_DNA"/>
</dbReference>
<dbReference type="Proteomes" id="UP001156259">
    <property type="component" value="Segment"/>
</dbReference>
<evidence type="ECO:0000313" key="1">
    <source>
        <dbReference type="EMBL" id="WAE39442.1"/>
    </source>
</evidence>
<name>A0A9E8VF55_9CAUD</name>
<accession>A0A9E8VF55</accession>
<keyword evidence="2" id="KW-1185">Reference proteome</keyword>
<protein>
    <submittedName>
        <fullName evidence="1">Uncharacterized protein</fullName>
    </submittedName>
</protein>
<organism evidence="1 2">
    <name type="scientific">Methanophagales virus GBV301</name>
    <dbReference type="NCBI Taxonomy" id="2999280"/>
    <lineage>
        <taxon>Viruses</taxon>
        <taxon>Duplodnaviria</taxon>
        <taxon>Heunggongvirae</taxon>
        <taxon>Uroviricota</taxon>
        <taxon>Caudoviricetes</taxon>
        <taxon>Nakonvirales</taxon>
        <taxon>Ekchuahviridae</taxon>
        <taxon>Kukulkanvirus</taxon>
        <taxon>Kukulkanvirus guaymasense</taxon>
    </lineage>
</organism>
<proteinExistence type="predicted"/>
<evidence type="ECO:0000313" key="2">
    <source>
        <dbReference type="Proteomes" id="UP001156259"/>
    </source>
</evidence>